<feature type="compositionally biased region" description="Polar residues" evidence="1">
    <location>
        <begin position="299"/>
        <end position="309"/>
    </location>
</feature>
<accession>C1F2E9</accession>
<dbReference type="InterPro" id="IPR048020">
    <property type="entry name" value="Transpos_IS3"/>
</dbReference>
<dbReference type="AlphaFoldDB" id="C1F2E9"/>
<gene>
    <name evidence="3" type="ordered locus">ACP_2609</name>
</gene>
<dbReference type="InterPro" id="IPR036397">
    <property type="entry name" value="RNaseH_sf"/>
</dbReference>
<dbReference type="PANTHER" id="PTHR47515:SF1">
    <property type="entry name" value="BLR2054 PROTEIN"/>
    <property type="match status" value="1"/>
</dbReference>
<dbReference type="eggNOG" id="COG2801">
    <property type="taxonomic scope" value="Bacteria"/>
</dbReference>
<dbReference type="InParanoid" id="C1F2E9"/>
<dbReference type="SUPFAM" id="SSF53098">
    <property type="entry name" value="Ribonuclease H-like"/>
    <property type="match status" value="1"/>
</dbReference>
<protein>
    <submittedName>
        <fullName evidence="3">IS3 family transposase orfB</fullName>
    </submittedName>
</protein>
<feature type="region of interest" description="Disordered" evidence="1">
    <location>
        <begin position="288"/>
        <end position="309"/>
    </location>
</feature>
<dbReference type="Pfam" id="PF13276">
    <property type="entry name" value="HTH_21"/>
    <property type="match status" value="1"/>
</dbReference>
<dbReference type="NCBIfam" id="NF033516">
    <property type="entry name" value="transpos_IS3"/>
    <property type="match status" value="1"/>
</dbReference>
<dbReference type="InterPro" id="IPR001584">
    <property type="entry name" value="Integrase_cat-core"/>
</dbReference>
<keyword evidence="4" id="KW-1185">Reference proteome</keyword>
<proteinExistence type="predicted"/>
<dbReference type="PANTHER" id="PTHR47515">
    <property type="entry name" value="LOW CALCIUM RESPONSE LOCUS PROTEIN T"/>
    <property type="match status" value="1"/>
</dbReference>
<evidence type="ECO:0000313" key="3">
    <source>
        <dbReference type="EMBL" id="ACO34194.1"/>
    </source>
</evidence>
<dbReference type="EMBL" id="CP001472">
    <property type="protein sequence ID" value="ACO34194.1"/>
    <property type="molecule type" value="Genomic_DNA"/>
</dbReference>
<sequence length="309" mass="36564">MVGPQAEREAVRVFREATKSSERRACGQLEVVRAMVRYRPRASRYEAANEKLRKRLRELADERRRWGYRRLHILLKREGWKVNSKRVYRIYVEEKLVVRRRRRRRRVCAQARVPLLPPTRLNETWTMDFLHDALANGRKLRTLSIEDAYTREMLAIEVDTSLPALRVVRVLERLRLERGLPERIVIDHGTEFTSKLLDQWAYKNQVTLHFITPGLPMENGYIESFHGKFREECLNEHWFLMLDDARQTIESWRIDYNWVRPHSSLGYLTPEEFRRGCADVETATRFPHPHSPDCGDNPSLLNSTASALT</sequence>
<feature type="domain" description="Integrase catalytic" evidence="2">
    <location>
        <begin position="113"/>
        <end position="278"/>
    </location>
</feature>
<dbReference type="PROSITE" id="PS50994">
    <property type="entry name" value="INTEGRASE"/>
    <property type="match status" value="1"/>
</dbReference>
<reference evidence="3 4" key="1">
    <citation type="journal article" date="2009" name="Appl. Environ. Microbiol.">
        <title>Three genomes from the phylum Acidobacteria provide insight into the lifestyles of these microorganisms in soils.</title>
        <authorList>
            <person name="Ward N.L."/>
            <person name="Challacombe J.F."/>
            <person name="Janssen P.H."/>
            <person name="Henrissat B."/>
            <person name="Coutinho P.M."/>
            <person name="Wu M."/>
            <person name="Xie G."/>
            <person name="Haft D.H."/>
            <person name="Sait M."/>
            <person name="Badger J."/>
            <person name="Barabote R.D."/>
            <person name="Bradley B."/>
            <person name="Brettin T.S."/>
            <person name="Brinkac L.M."/>
            <person name="Bruce D."/>
            <person name="Creasy T."/>
            <person name="Daugherty S.C."/>
            <person name="Davidsen T.M."/>
            <person name="DeBoy R.T."/>
            <person name="Detter J.C."/>
            <person name="Dodson R.J."/>
            <person name="Durkin A.S."/>
            <person name="Ganapathy A."/>
            <person name="Gwinn-Giglio M."/>
            <person name="Han C.S."/>
            <person name="Khouri H."/>
            <person name="Kiss H."/>
            <person name="Kothari S.P."/>
            <person name="Madupu R."/>
            <person name="Nelson K.E."/>
            <person name="Nelson W.C."/>
            <person name="Paulsen I."/>
            <person name="Penn K."/>
            <person name="Ren Q."/>
            <person name="Rosovitz M.J."/>
            <person name="Selengut J.D."/>
            <person name="Shrivastava S."/>
            <person name="Sullivan S.A."/>
            <person name="Tapia R."/>
            <person name="Thompson L.S."/>
            <person name="Watkins K.L."/>
            <person name="Yang Q."/>
            <person name="Yu C."/>
            <person name="Zafar N."/>
            <person name="Zhou L."/>
            <person name="Kuske C.R."/>
        </authorList>
    </citation>
    <scope>NUCLEOTIDE SEQUENCE [LARGE SCALE GENOMIC DNA]</scope>
    <source>
        <strain evidence="4">ATCC 51196 / DSM 11244 / BCRC 80197 / JCM 7670 / NBRC 15755 / NCIMB 13165 / 161</strain>
    </source>
</reference>
<evidence type="ECO:0000313" key="4">
    <source>
        <dbReference type="Proteomes" id="UP000002207"/>
    </source>
</evidence>
<dbReference type="GO" id="GO:0003676">
    <property type="term" value="F:nucleic acid binding"/>
    <property type="evidence" value="ECO:0007669"/>
    <property type="project" value="InterPro"/>
</dbReference>
<dbReference type="Pfam" id="PF13683">
    <property type="entry name" value="rve_3"/>
    <property type="match status" value="1"/>
</dbReference>
<dbReference type="STRING" id="240015.ACP_2609"/>
<dbReference type="HOGENOM" id="CLU_027402_31_0_0"/>
<dbReference type="InterPro" id="IPR025948">
    <property type="entry name" value="HTH-like_dom"/>
</dbReference>
<organism evidence="3 4">
    <name type="scientific">Acidobacterium capsulatum (strain ATCC 51196 / DSM 11244 / BCRC 80197 / JCM 7670 / NBRC 15755 / NCIMB 13165 / 161)</name>
    <dbReference type="NCBI Taxonomy" id="240015"/>
    <lineage>
        <taxon>Bacteria</taxon>
        <taxon>Pseudomonadati</taxon>
        <taxon>Acidobacteriota</taxon>
        <taxon>Terriglobia</taxon>
        <taxon>Terriglobales</taxon>
        <taxon>Acidobacteriaceae</taxon>
        <taxon>Acidobacterium</taxon>
    </lineage>
</organism>
<dbReference type="KEGG" id="aca:ACP_2609"/>
<evidence type="ECO:0000256" key="1">
    <source>
        <dbReference type="SAM" id="MobiDB-lite"/>
    </source>
</evidence>
<dbReference type="Gene3D" id="3.30.420.10">
    <property type="entry name" value="Ribonuclease H-like superfamily/Ribonuclease H"/>
    <property type="match status" value="1"/>
</dbReference>
<evidence type="ECO:0000259" key="2">
    <source>
        <dbReference type="PROSITE" id="PS50994"/>
    </source>
</evidence>
<dbReference type="Proteomes" id="UP000002207">
    <property type="component" value="Chromosome"/>
</dbReference>
<dbReference type="InterPro" id="IPR012337">
    <property type="entry name" value="RNaseH-like_sf"/>
</dbReference>
<name>C1F2E9_ACIC5</name>
<dbReference type="GO" id="GO:0015074">
    <property type="term" value="P:DNA integration"/>
    <property type="evidence" value="ECO:0007669"/>
    <property type="project" value="InterPro"/>
</dbReference>